<organism evidence="1 2">
    <name type="scientific">Novosphingobium malaysiense</name>
    <dbReference type="NCBI Taxonomy" id="1348853"/>
    <lineage>
        <taxon>Bacteria</taxon>
        <taxon>Pseudomonadati</taxon>
        <taxon>Pseudomonadota</taxon>
        <taxon>Alphaproteobacteria</taxon>
        <taxon>Sphingomonadales</taxon>
        <taxon>Sphingomonadaceae</taxon>
        <taxon>Novosphingobium</taxon>
    </lineage>
</organism>
<dbReference type="AlphaFoldDB" id="A0A0B1ZSD4"/>
<sequence length="87" mass="9715">MRYVVRQHEAMSYERGFGGSPPLFFLEGERIVGNDISRDDVDPGNARFPSIMQVLWDLRLIIDHESGQMLSEDGNALLASYLDGNGA</sequence>
<accession>A0A0B1ZSD4</accession>
<dbReference type="Proteomes" id="UP000031057">
    <property type="component" value="Unassembled WGS sequence"/>
</dbReference>
<proteinExistence type="predicted"/>
<dbReference type="EMBL" id="JTDI01000001">
    <property type="protein sequence ID" value="KHK93561.1"/>
    <property type="molecule type" value="Genomic_DNA"/>
</dbReference>
<comment type="caution">
    <text evidence="1">The sequence shown here is derived from an EMBL/GenBank/DDBJ whole genome shotgun (WGS) entry which is preliminary data.</text>
</comment>
<reference evidence="1 2" key="1">
    <citation type="submission" date="2014-10" db="EMBL/GenBank/DDBJ databases">
        <title>Genome sequence of Novosphingobium malaysiense MUSC 273(T).</title>
        <authorList>
            <person name="Lee L.-H."/>
        </authorList>
    </citation>
    <scope>NUCLEOTIDE SEQUENCE [LARGE SCALE GENOMIC DNA]</scope>
    <source>
        <strain evidence="1 2">MUSC 273</strain>
    </source>
</reference>
<evidence type="ECO:0000313" key="2">
    <source>
        <dbReference type="Proteomes" id="UP000031057"/>
    </source>
</evidence>
<dbReference type="OrthoDB" id="9762066at2"/>
<gene>
    <name evidence="1" type="ORF">LK12_04775</name>
</gene>
<name>A0A0B1ZSD4_9SPHN</name>
<evidence type="ECO:0000313" key="1">
    <source>
        <dbReference type="EMBL" id="KHK93561.1"/>
    </source>
</evidence>
<keyword evidence="2" id="KW-1185">Reference proteome</keyword>
<dbReference type="RefSeq" id="WP_039279824.1">
    <property type="nucleotide sequence ID" value="NZ_JTDI01000001.1"/>
</dbReference>
<protein>
    <submittedName>
        <fullName evidence="1">Uncharacterized protein</fullName>
    </submittedName>
</protein>
<dbReference type="STRING" id="1348853.LK12_04775"/>